<evidence type="ECO:0000259" key="4">
    <source>
        <dbReference type="PROSITE" id="PS51192"/>
    </source>
</evidence>
<dbReference type="SMART" id="SM00487">
    <property type="entry name" value="DEXDc"/>
    <property type="match status" value="1"/>
</dbReference>
<feature type="domain" description="Helicase ATP-binding" evidence="4">
    <location>
        <begin position="50"/>
        <end position="233"/>
    </location>
</feature>
<dbReference type="SUPFAM" id="SSF52540">
    <property type="entry name" value="P-loop containing nucleoside triphosphate hydrolases"/>
    <property type="match status" value="2"/>
</dbReference>
<evidence type="ECO:0000256" key="3">
    <source>
        <dbReference type="ARBA" id="ARBA00022840"/>
    </source>
</evidence>
<keyword evidence="7" id="KW-1185">Reference proteome</keyword>
<evidence type="ECO:0000313" key="6">
    <source>
        <dbReference type="EMBL" id="KAK0724038.1"/>
    </source>
</evidence>
<keyword evidence="2" id="KW-0378">Hydrolase</keyword>
<keyword evidence="3" id="KW-0067">ATP-binding</keyword>
<dbReference type="GO" id="GO:0008094">
    <property type="term" value="F:ATP-dependent activity, acting on DNA"/>
    <property type="evidence" value="ECO:0007669"/>
    <property type="project" value="TreeGrafter"/>
</dbReference>
<dbReference type="Pfam" id="PF00176">
    <property type="entry name" value="SNF2-rel_dom"/>
    <property type="match status" value="1"/>
</dbReference>
<gene>
    <name evidence="6" type="ORF">B0H67DRAFT_506163</name>
</gene>
<protein>
    <submittedName>
        <fullName evidence="6">SNF2 family N-terminal domain-containing protein</fullName>
    </submittedName>
</protein>
<evidence type="ECO:0000256" key="1">
    <source>
        <dbReference type="ARBA" id="ARBA00022741"/>
    </source>
</evidence>
<evidence type="ECO:0000256" key="2">
    <source>
        <dbReference type="ARBA" id="ARBA00022801"/>
    </source>
</evidence>
<organism evidence="6 7">
    <name type="scientific">Lasiosphaeris hirsuta</name>
    <dbReference type="NCBI Taxonomy" id="260670"/>
    <lineage>
        <taxon>Eukaryota</taxon>
        <taxon>Fungi</taxon>
        <taxon>Dikarya</taxon>
        <taxon>Ascomycota</taxon>
        <taxon>Pezizomycotina</taxon>
        <taxon>Sordariomycetes</taxon>
        <taxon>Sordariomycetidae</taxon>
        <taxon>Sordariales</taxon>
        <taxon>Lasiosphaeriaceae</taxon>
        <taxon>Lasiosphaeris</taxon>
    </lineage>
</organism>
<name>A0AA40E698_9PEZI</name>
<dbReference type="GO" id="GO:0006281">
    <property type="term" value="P:DNA repair"/>
    <property type="evidence" value="ECO:0007669"/>
    <property type="project" value="TreeGrafter"/>
</dbReference>
<dbReference type="CDD" id="cd18008">
    <property type="entry name" value="DEXDc_SHPRH-like"/>
    <property type="match status" value="1"/>
</dbReference>
<dbReference type="PANTHER" id="PTHR45626:SF22">
    <property type="entry name" value="DNA REPAIR PROTEIN RAD5"/>
    <property type="match status" value="1"/>
</dbReference>
<dbReference type="EMBL" id="JAUKUA010000002">
    <property type="protein sequence ID" value="KAK0724038.1"/>
    <property type="molecule type" value="Genomic_DNA"/>
</dbReference>
<dbReference type="PROSITE" id="PS51194">
    <property type="entry name" value="HELICASE_CTER"/>
    <property type="match status" value="1"/>
</dbReference>
<dbReference type="InterPro" id="IPR050628">
    <property type="entry name" value="SNF2_RAD54_helicase_TF"/>
</dbReference>
<dbReference type="GO" id="GO:0016787">
    <property type="term" value="F:hydrolase activity"/>
    <property type="evidence" value="ECO:0007669"/>
    <property type="project" value="UniProtKB-KW"/>
</dbReference>
<comment type="caution">
    <text evidence="6">The sequence shown here is derived from an EMBL/GenBank/DDBJ whole genome shotgun (WGS) entry which is preliminary data.</text>
</comment>
<dbReference type="InterPro" id="IPR049730">
    <property type="entry name" value="SNF2/RAD54-like_C"/>
</dbReference>
<dbReference type="SMART" id="SM00490">
    <property type="entry name" value="HELICc"/>
    <property type="match status" value="1"/>
</dbReference>
<sequence>MQEHQKQALTFMRQREQGWAFDGARPDIWEAVENGGGHIFVNHISDARQVDEPPPFYGGIIADPMGLGKTLTMIALIASDAHSHGLDDPSASLDVHEESCGLTLVIVPPALLGTWEHELRNHAYPGALPWQLHHGKSRLKDPSELKETLLVLTTYHTVSTEGRTAASRESSMLFRARWRRVVLDEAHLIRNSDSLMARAVCSLNSVSRWAVTGTPIQNHINDLAALLKFLGVYPYSEKRVFDTDISQVWKSGDADEAVKRLKRLAGCLLLRRPKAIIQLPQRHDQACYVEFNSQERELYDQVRTQVIARIDESLNHGTQAALSFVSILQQIEAMRMICNLGLLYPSRHDISNQFTKTPEAADWHKIAQSAFISRSAIGPVQCRSCPFLLDTACNPLGDTDSVESLFARCLLFTCSTCVKKMSKKPNAPSCEHIPPCPIAIVSTSPSQLEEPHLPMTLGNLRDSAYRPAKVTALIKDLQSLPSNVKCVVFSNWRMTLDVVEAGLRGASISAIRFDGKVPQRERQGVIDQFRNDPSIRVMLLTLSCGAVGLTLTVASRAYLMEPHWNPTIEDQAFARIHRIGQKQEVTTLRFYVRDSFEERVVQNQQSKRDLASILLTPNGVANIDGGHLKRLRDLI</sequence>
<dbReference type="InterPro" id="IPR001650">
    <property type="entry name" value="Helicase_C-like"/>
</dbReference>
<dbReference type="CDD" id="cd18793">
    <property type="entry name" value="SF2_C_SNF"/>
    <property type="match status" value="1"/>
</dbReference>
<reference evidence="6" key="1">
    <citation type="submission" date="2023-06" db="EMBL/GenBank/DDBJ databases">
        <title>Genome-scale phylogeny and comparative genomics of the fungal order Sordariales.</title>
        <authorList>
            <consortium name="Lawrence Berkeley National Laboratory"/>
            <person name="Hensen N."/>
            <person name="Bonometti L."/>
            <person name="Westerberg I."/>
            <person name="Brannstrom I.O."/>
            <person name="Guillou S."/>
            <person name="Cros-Aarteil S."/>
            <person name="Calhoun S."/>
            <person name="Haridas S."/>
            <person name="Kuo A."/>
            <person name="Mondo S."/>
            <person name="Pangilinan J."/>
            <person name="Riley R."/>
            <person name="Labutti K."/>
            <person name="Andreopoulos B."/>
            <person name="Lipzen A."/>
            <person name="Chen C."/>
            <person name="Yanf M."/>
            <person name="Daum C."/>
            <person name="Ng V."/>
            <person name="Clum A."/>
            <person name="Steindorff A."/>
            <person name="Ohm R."/>
            <person name="Martin F."/>
            <person name="Silar P."/>
            <person name="Natvig D."/>
            <person name="Lalanne C."/>
            <person name="Gautier V."/>
            <person name="Ament-Velasquez S.L."/>
            <person name="Kruys A."/>
            <person name="Hutchinson M.I."/>
            <person name="Powell A.J."/>
            <person name="Barry K."/>
            <person name="Miller A.N."/>
            <person name="Grigoriev I.V."/>
            <person name="Debuchy R."/>
            <person name="Gladieux P."/>
            <person name="Thoren M.H."/>
            <person name="Johannesson H."/>
        </authorList>
    </citation>
    <scope>NUCLEOTIDE SEQUENCE</scope>
    <source>
        <strain evidence="6">SMH4607-1</strain>
    </source>
</reference>
<dbReference type="PROSITE" id="PS51192">
    <property type="entry name" value="HELICASE_ATP_BIND_1"/>
    <property type="match status" value="1"/>
</dbReference>
<dbReference type="Gene3D" id="3.40.50.300">
    <property type="entry name" value="P-loop containing nucleotide triphosphate hydrolases"/>
    <property type="match status" value="1"/>
</dbReference>
<dbReference type="InterPro" id="IPR027417">
    <property type="entry name" value="P-loop_NTPase"/>
</dbReference>
<dbReference type="AlphaFoldDB" id="A0AA40E698"/>
<dbReference type="GO" id="GO:0005634">
    <property type="term" value="C:nucleus"/>
    <property type="evidence" value="ECO:0007669"/>
    <property type="project" value="TreeGrafter"/>
</dbReference>
<keyword evidence="1" id="KW-0547">Nucleotide-binding</keyword>
<accession>A0AA40E698</accession>
<dbReference type="GO" id="GO:0005524">
    <property type="term" value="F:ATP binding"/>
    <property type="evidence" value="ECO:0007669"/>
    <property type="project" value="UniProtKB-KW"/>
</dbReference>
<evidence type="ECO:0000313" key="7">
    <source>
        <dbReference type="Proteomes" id="UP001172102"/>
    </source>
</evidence>
<dbReference type="Pfam" id="PF00271">
    <property type="entry name" value="Helicase_C"/>
    <property type="match status" value="1"/>
</dbReference>
<evidence type="ECO:0000259" key="5">
    <source>
        <dbReference type="PROSITE" id="PS51194"/>
    </source>
</evidence>
<dbReference type="Gene3D" id="3.40.50.10810">
    <property type="entry name" value="Tandem AAA-ATPase domain"/>
    <property type="match status" value="1"/>
</dbReference>
<proteinExistence type="predicted"/>
<dbReference type="Proteomes" id="UP001172102">
    <property type="component" value="Unassembled WGS sequence"/>
</dbReference>
<dbReference type="InterPro" id="IPR038718">
    <property type="entry name" value="SNF2-like_sf"/>
</dbReference>
<dbReference type="PANTHER" id="PTHR45626">
    <property type="entry name" value="TRANSCRIPTION TERMINATION FACTOR 2-RELATED"/>
    <property type="match status" value="1"/>
</dbReference>
<dbReference type="InterPro" id="IPR000330">
    <property type="entry name" value="SNF2_N"/>
</dbReference>
<feature type="domain" description="Helicase C-terminal" evidence="5">
    <location>
        <begin position="469"/>
        <end position="621"/>
    </location>
</feature>
<dbReference type="InterPro" id="IPR014001">
    <property type="entry name" value="Helicase_ATP-bd"/>
</dbReference>